<dbReference type="EMBL" id="CP001997">
    <property type="protein sequence ID" value="ADE56164.1"/>
    <property type="molecule type" value="Genomic_DNA"/>
</dbReference>
<sequence>MRIAAAVNEPSLTSSIAERFARAPYFVILDEEGTLLETIQNPLLEQGHGAGGAAARLLSKYNIDIVIVPHVGPNAENALKLAGIKYIKAEGLTLKEALIRVKELS</sequence>
<dbReference type="HOGENOM" id="CLU_104194_0_0_0"/>
<dbReference type="PANTHER" id="PTHR33937">
    <property type="entry name" value="IRON-MOLYBDENUM PROTEIN-RELATED-RELATED"/>
    <property type="match status" value="1"/>
</dbReference>
<dbReference type="STRING" id="572547.Amico_0015"/>
<name>D5EC82_AMICL</name>
<dbReference type="Proteomes" id="UP000002366">
    <property type="component" value="Chromosome"/>
</dbReference>
<dbReference type="CDD" id="cd00851">
    <property type="entry name" value="MTH1175"/>
    <property type="match status" value="1"/>
</dbReference>
<dbReference type="InterPro" id="IPR051840">
    <property type="entry name" value="NifX/NifY_domain"/>
</dbReference>
<gene>
    <name evidence="2" type="ordered locus">Amico_0015</name>
</gene>
<dbReference type="SUPFAM" id="SSF53146">
    <property type="entry name" value="Nitrogenase accessory factor-like"/>
    <property type="match status" value="1"/>
</dbReference>
<dbReference type="OrthoDB" id="9807451at2"/>
<dbReference type="RefSeq" id="WP_013047430.1">
    <property type="nucleotide sequence ID" value="NC_014011.1"/>
</dbReference>
<protein>
    <submittedName>
        <fullName evidence="2">Dinitrogenase iron-molybdenum cofactor biosynthesis protein</fullName>
    </submittedName>
</protein>
<reference evidence="2 3" key="1">
    <citation type="journal article" date="2010" name="Stand. Genomic Sci.">
        <title>Complete genome sequence of Aminobacterium colombiense type strain (ALA-1).</title>
        <authorList>
            <person name="Chertkov O."/>
            <person name="Sikorski J."/>
            <person name="Brambilla E."/>
            <person name="Lapidus A."/>
            <person name="Copeland A."/>
            <person name="Glavina Del Rio T."/>
            <person name="Nolan M."/>
            <person name="Lucas S."/>
            <person name="Tice H."/>
            <person name="Cheng J.F."/>
            <person name="Han C."/>
            <person name="Detter J.C."/>
            <person name="Bruce D."/>
            <person name="Tapia R."/>
            <person name="Goodwin L."/>
            <person name="Pitluck S."/>
            <person name="Liolios K."/>
            <person name="Ivanova N."/>
            <person name="Mavromatis K."/>
            <person name="Ovchinnikova G."/>
            <person name="Pati A."/>
            <person name="Chen A."/>
            <person name="Palaniappan K."/>
            <person name="Land M."/>
            <person name="Hauser L."/>
            <person name="Chang Y.J."/>
            <person name="Jeffries C.D."/>
            <person name="Spring S."/>
            <person name="Rohde M."/>
            <person name="Goker M."/>
            <person name="Bristow J."/>
            <person name="Eisen J.A."/>
            <person name="Markowitz V."/>
            <person name="Hugenholtz P."/>
            <person name="Kyrpides N.C."/>
            <person name="Klenk H.P."/>
        </authorList>
    </citation>
    <scope>NUCLEOTIDE SEQUENCE [LARGE SCALE GENOMIC DNA]</scope>
    <source>
        <strain evidence="3">DSM 12261 / ALA-1</strain>
    </source>
</reference>
<dbReference type="AlphaFoldDB" id="D5EC82"/>
<dbReference type="InterPro" id="IPR033913">
    <property type="entry name" value="MTH1175_dom"/>
</dbReference>
<evidence type="ECO:0000313" key="3">
    <source>
        <dbReference type="Proteomes" id="UP000002366"/>
    </source>
</evidence>
<dbReference type="InterPro" id="IPR036105">
    <property type="entry name" value="DiNase_FeMo-co_biosyn_sf"/>
</dbReference>
<proteinExistence type="predicted"/>
<dbReference type="InterPro" id="IPR003731">
    <property type="entry name" value="Di-Nase_FeMo-co_biosynth"/>
</dbReference>
<keyword evidence="3" id="KW-1185">Reference proteome</keyword>
<feature type="domain" description="Dinitrogenase iron-molybdenum cofactor biosynthesis" evidence="1">
    <location>
        <begin position="14"/>
        <end position="102"/>
    </location>
</feature>
<dbReference type="Gene3D" id="3.30.420.130">
    <property type="entry name" value="Dinitrogenase iron-molybdenum cofactor biosynthesis domain"/>
    <property type="match status" value="1"/>
</dbReference>
<dbReference type="PANTHER" id="PTHR33937:SF2">
    <property type="entry name" value="DINITROGENASE IRON-MOLYBDENUM COFACTOR BIOSYNTHESIS DOMAIN-CONTAINING PROTEIN"/>
    <property type="match status" value="1"/>
</dbReference>
<dbReference type="eggNOG" id="COG1433">
    <property type="taxonomic scope" value="Bacteria"/>
</dbReference>
<dbReference type="Pfam" id="PF02579">
    <property type="entry name" value="Nitro_FeMo-Co"/>
    <property type="match status" value="1"/>
</dbReference>
<organism evidence="2 3">
    <name type="scientific">Aminobacterium colombiense (strain DSM 12261 / ALA-1)</name>
    <dbReference type="NCBI Taxonomy" id="572547"/>
    <lineage>
        <taxon>Bacteria</taxon>
        <taxon>Thermotogati</taxon>
        <taxon>Synergistota</taxon>
        <taxon>Synergistia</taxon>
        <taxon>Synergistales</taxon>
        <taxon>Aminobacteriaceae</taxon>
        <taxon>Aminobacterium</taxon>
    </lineage>
</organism>
<evidence type="ECO:0000313" key="2">
    <source>
        <dbReference type="EMBL" id="ADE56164.1"/>
    </source>
</evidence>
<dbReference type="KEGG" id="aco:Amico_0015"/>
<accession>D5EC82</accession>
<evidence type="ECO:0000259" key="1">
    <source>
        <dbReference type="Pfam" id="PF02579"/>
    </source>
</evidence>